<comment type="caution">
    <text evidence="1">The sequence shown here is derived from an EMBL/GenBank/DDBJ whole genome shotgun (WGS) entry which is preliminary data.</text>
</comment>
<reference evidence="1" key="1">
    <citation type="submission" date="2023-04" db="EMBL/GenBank/DDBJ databases">
        <title>A chromosome-level genome assembly of the parasitoid wasp Eretmocerus hayati.</title>
        <authorList>
            <person name="Zhong Y."/>
            <person name="Liu S."/>
            <person name="Liu Y."/>
        </authorList>
    </citation>
    <scope>NUCLEOTIDE SEQUENCE</scope>
    <source>
        <strain evidence="1">ZJU_SS_LIU_2023</strain>
    </source>
</reference>
<accession>A0ACC2NSB0</accession>
<sequence length="418" mass="48093">MYAETSVAQILINNLNDDCLLHIFKFVNGIDLIHLEAVCQRTQKLCPLIWKEIRSFDVNSNKLCDKLHTKNKSDKVKIYKSVLLRSYRYLTEVNLSSHANFQNTTSMRAKHACDEIKLEGALDDVRHALSNCEKIQELSLCKCMLKCDNDYLGRIFKKNTNLRSIALCGYGFIGECLTQLPFGTIESIVLRHCYELELQYTNLFATIAHKLHTLRLFHVDGFDMSELGFDEYDDDLDYDIRNICDFNLLKNLRFLELSDAELFDDDLKPIVENCIHLKFLDVSFNFDLTNVGFLYISSLAHLLYLNISSNYDFKDEGLEKLTKNLRELNVSQTRFTANGLLNFLRGAQNLEKLTVAFMRKLNNSFIRSAAKIVKSRPENTQVIIEIQGTSVKTSRLNDIGPIIQLNEGKPSDSFDKYV</sequence>
<evidence type="ECO:0000313" key="1">
    <source>
        <dbReference type="EMBL" id="KAJ8673189.1"/>
    </source>
</evidence>
<gene>
    <name evidence="1" type="ORF">QAD02_004451</name>
</gene>
<organism evidence="1 2">
    <name type="scientific">Eretmocerus hayati</name>
    <dbReference type="NCBI Taxonomy" id="131215"/>
    <lineage>
        <taxon>Eukaryota</taxon>
        <taxon>Metazoa</taxon>
        <taxon>Ecdysozoa</taxon>
        <taxon>Arthropoda</taxon>
        <taxon>Hexapoda</taxon>
        <taxon>Insecta</taxon>
        <taxon>Pterygota</taxon>
        <taxon>Neoptera</taxon>
        <taxon>Endopterygota</taxon>
        <taxon>Hymenoptera</taxon>
        <taxon>Apocrita</taxon>
        <taxon>Proctotrupomorpha</taxon>
        <taxon>Chalcidoidea</taxon>
        <taxon>Aphelinidae</taxon>
        <taxon>Aphelininae</taxon>
        <taxon>Eretmocerus</taxon>
    </lineage>
</organism>
<name>A0ACC2NSB0_9HYME</name>
<protein>
    <submittedName>
        <fullName evidence="1">Uncharacterized protein</fullName>
    </submittedName>
</protein>
<proteinExistence type="predicted"/>
<evidence type="ECO:0000313" key="2">
    <source>
        <dbReference type="Proteomes" id="UP001239111"/>
    </source>
</evidence>
<keyword evidence="2" id="KW-1185">Reference proteome</keyword>
<dbReference type="EMBL" id="CM056743">
    <property type="protein sequence ID" value="KAJ8673189.1"/>
    <property type="molecule type" value="Genomic_DNA"/>
</dbReference>
<dbReference type="Proteomes" id="UP001239111">
    <property type="component" value="Chromosome 3"/>
</dbReference>